<reference evidence="4" key="1">
    <citation type="journal article" date="2020" name="ISME J.">
        <title>Comparative genomics reveals insights into cyanobacterial evolution and habitat adaptation.</title>
        <authorList>
            <person name="Chen M.Y."/>
            <person name="Teng W.K."/>
            <person name="Zhao L."/>
            <person name="Hu C.X."/>
            <person name="Zhou Y.K."/>
            <person name="Han B.P."/>
            <person name="Song L.R."/>
            <person name="Shu W.S."/>
        </authorList>
    </citation>
    <scope>NUCLEOTIDE SEQUENCE [LARGE SCALE GENOMIC DNA]</scope>
    <source>
        <strain evidence="4">FACHB-251</strain>
    </source>
</reference>
<keyword evidence="2" id="KW-1133">Transmembrane helix</keyword>
<keyword evidence="2" id="KW-0472">Membrane</keyword>
<accession>A0A927A1H7</accession>
<proteinExistence type="predicted"/>
<evidence type="ECO:0008006" key="5">
    <source>
        <dbReference type="Google" id="ProtNLM"/>
    </source>
</evidence>
<dbReference type="EMBL" id="JACJQU010000003">
    <property type="protein sequence ID" value="MBD2293450.1"/>
    <property type="molecule type" value="Genomic_DNA"/>
</dbReference>
<keyword evidence="2" id="KW-0812">Transmembrane</keyword>
<protein>
    <recommendedName>
        <fullName evidence="5">Type II secretion system protein GspC N-terminal domain-containing protein</fullName>
    </recommendedName>
</protein>
<evidence type="ECO:0000256" key="1">
    <source>
        <dbReference type="SAM" id="MobiDB-lite"/>
    </source>
</evidence>
<comment type="caution">
    <text evidence="3">The sequence shown here is derived from an EMBL/GenBank/DDBJ whole genome shotgun (WGS) entry which is preliminary data.</text>
</comment>
<sequence length="408" mass="44172">MIPEASTHLIISEAIEDFIPNEALSIETYAEGLIDDLFTDIDNILDGGRKRPAKTIRTEYVPMQAVAVKMQEVVLPQTVHRAVQAISPIQKQQTSTLVFNPPSVTAIRKRNQKNSGGLGNLLMLGSTLSVAMVGTIYLAEPGLFNNITAKFTPQTLPTDQQQSPVLVQPDPQAELVNYMLEALAVIDQQRPSNDQRSPKSEFRDVNLNQTNSLTSPINQPVGTLPLPVAANNAPPAPSRVTNVVERIYIPVYQAPPSIRPLPEVLPMSVQVSPPEFVKDSPRNVQSATKPIPEKISSATVKQAATSQSPRLTPPKLPAATAPAPLPKPESVPTTTQQVYLPAYSAELEGLLELGNKSAALFKIDSVTRRINLGENIGASGWTLVEVSNGEAIIRRNGEVRSIYAGQKL</sequence>
<name>A0A927A1H7_9NOST</name>
<feature type="transmembrane region" description="Helical" evidence="2">
    <location>
        <begin position="118"/>
        <end position="139"/>
    </location>
</feature>
<dbReference type="AlphaFoldDB" id="A0A927A1H7"/>
<evidence type="ECO:0000313" key="4">
    <source>
        <dbReference type="Proteomes" id="UP000662185"/>
    </source>
</evidence>
<feature type="region of interest" description="Disordered" evidence="1">
    <location>
        <begin position="189"/>
        <end position="219"/>
    </location>
</feature>
<gene>
    <name evidence="3" type="ORF">H6G06_08105</name>
</gene>
<evidence type="ECO:0000313" key="3">
    <source>
        <dbReference type="EMBL" id="MBD2293450.1"/>
    </source>
</evidence>
<dbReference type="Proteomes" id="UP000662185">
    <property type="component" value="Unassembled WGS sequence"/>
</dbReference>
<feature type="region of interest" description="Disordered" evidence="1">
    <location>
        <begin position="276"/>
        <end position="332"/>
    </location>
</feature>
<evidence type="ECO:0000256" key="2">
    <source>
        <dbReference type="SAM" id="Phobius"/>
    </source>
</evidence>
<feature type="compositionally biased region" description="Polar residues" evidence="1">
    <location>
        <begin position="206"/>
        <end position="219"/>
    </location>
</feature>
<organism evidence="3 4">
    <name type="scientific">Anabaena sphaerica FACHB-251</name>
    <dbReference type="NCBI Taxonomy" id="2692883"/>
    <lineage>
        <taxon>Bacteria</taxon>
        <taxon>Bacillati</taxon>
        <taxon>Cyanobacteriota</taxon>
        <taxon>Cyanophyceae</taxon>
        <taxon>Nostocales</taxon>
        <taxon>Nostocaceae</taxon>
        <taxon>Anabaena</taxon>
    </lineage>
</organism>
<feature type="compositionally biased region" description="Polar residues" evidence="1">
    <location>
        <begin position="296"/>
        <end position="310"/>
    </location>
</feature>
<keyword evidence="4" id="KW-1185">Reference proteome</keyword>